<dbReference type="STRING" id="337451.A0A3S3R672"/>
<dbReference type="Pfam" id="PF01095">
    <property type="entry name" value="Pectinesterase"/>
    <property type="match status" value="3"/>
</dbReference>
<dbReference type="PROSITE" id="PS00503">
    <property type="entry name" value="PECTINESTERASE_2"/>
    <property type="match status" value="2"/>
</dbReference>
<gene>
    <name evidence="11" type="ORF">CKAN_02534500</name>
</gene>
<evidence type="ECO:0000256" key="5">
    <source>
        <dbReference type="ARBA" id="ARBA00023085"/>
    </source>
</evidence>
<evidence type="ECO:0000256" key="7">
    <source>
        <dbReference type="SAM" id="MobiDB-lite"/>
    </source>
</evidence>
<dbReference type="Gene3D" id="1.20.140.40">
    <property type="entry name" value="Invertase/pectin methylesterase inhibitor family protein"/>
    <property type="match status" value="2"/>
</dbReference>
<dbReference type="Gene3D" id="2.160.20.10">
    <property type="entry name" value="Single-stranded right-handed beta-helix, Pectin lyase-like"/>
    <property type="match status" value="3"/>
</dbReference>
<dbReference type="InterPro" id="IPR000070">
    <property type="entry name" value="Pectinesterase_cat"/>
</dbReference>
<dbReference type="EMBL" id="QPKB01000011">
    <property type="protein sequence ID" value="RWR95981.1"/>
    <property type="molecule type" value="Genomic_DNA"/>
</dbReference>
<dbReference type="InterPro" id="IPR012334">
    <property type="entry name" value="Pectin_lyas_fold"/>
</dbReference>
<keyword evidence="12" id="KW-1185">Reference proteome</keyword>
<feature type="active site" evidence="6">
    <location>
        <position position="367"/>
    </location>
</feature>
<evidence type="ECO:0000256" key="2">
    <source>
        <dbReference type="ARBA" id="ARBA00006027"/>
    </source>
</evidence>
<dbReference type="SUPFAM" id="SSF51126">
    <property type="entry name" value="Pectin lyase-like"/>
    <property type="match status" value="3"/>
</dbReference>
<dbReference type="GO" id="GO:0045490">
    <property type="term" value="P:pectin catabolic process"/>
    <property type="evidence" value="ECO:0007669"/>
    <property type="project" value="UniProtKB-UniPathway"/>
</dbReference>
<dbReference type="SMART" id="SM00722">
    <property type="entry name" value="CASH"/>
    <property type="match status" value="2"/>
</dbReference>
<evidence type="ECO:0000256" key="8">
    <source>
        <dbReference type="SAM" id="SignalP"/>
    </source>
</evidence>
<keyword evidence="5" id="KW-0063">Aspartyl esterase</keyword>
<evidence type="ECO:0000256" key="6">
    <source>
        <dbReference type="PROSITE-ProRule" id="PRU10040"/>
    </source>
</evidence>
<dbReference type="InterPro" id="IPR035513">
    <property type="entry name" value="Invertase/methylesterase_inhib"/>
</dbReference>
<accession>A0A3S3R672</accession>
<evidence type="ECO:0000259" key="9">
    <source>
        <dbReference type="SMART" id="SM00722"/>
    </source>
</evidence>
<evidence type="ECO:0000256" key="4">
    <source>
        <dbReference type="ARBA" id="ARBA00022801"/>
    </source>
</evidence>
<proteinExistence type="inferred from homology"/>
<feature type="domain" description="Pectinesterase inhibitor" evidence="10">
    <location>
        <begin position="561"/>
        <end position="710"/>
    </location>
</feature>
<keyword evidence="8" id="KW-0732">Signal</keyword>
<comment type="pathway">
    <text evidence="1">Glycan metabolism; pectin degradation; 2-dehydro-3-deoxy-D-gluconate from pectin: step 1/5.</text>
</comment>
<feature type="compositionally biased region" description="Polar residues" evidence="7">
    <location>
        <begin position="1287"/>
        <end position="1301"/>
    </location>
</feature>
<name>A0A3S3R672_9MAGN</name>
<dbReference type="SMART" id="SM00856">
    <property type="entry name" value="PMEI"/>
    <property type="match status" value="2"/>
</dbReference>
<evidence type="ECO:0000256" key="1">
    <source>
        <dbReference type="ARBA" id="ARBA00005184"/>
    </source>
</evidence>
<dbReference type="NCBIfam" id="TIGR01614">
    <property type="entry name" value="PME_inhib"/>
    <property type="match status" value="2"/>
</dbReference>
<dbReference type="GO" id="GO:0004857">
    <property type="term" value="F:enzyme inhibitor activity"/>
    <property type="evidence" value="ECO:0007669"/>
    <property type="project" value="InterPro"/>
</dbReference>
<reference evidence="11 12" key="1">
    <citation type="journal article" date="2019" name="Nat. Plants">
        <title>Stout camphor tree genome fills gaps in understanding of flowering plant genome evolution.</title>
        <authorList>
            <person name="Chaw S.M."/>
            <person name="Liu Y.C."/>
            <person name="Wu Y.W."/>
            <person name="Wang H.Y."/>
            <person name="Lin C.I."/>
            <person name="Wu C.S."/>
            <person name="Ke H.M."/>
            <person name="Chang L.Y."/>
            <person name="Hsu C.Y."/>
            <person name="Yang H.T."/>
            <person name="Sudianto E."/>
            <person name="Hsu M.H."/>
            <person name="Wu K.P."/>
            <person name="Wang L.N."/>
            <person name="Leebens-Mack J.H."/>
            <person name="Tsai I.J."/>
        </authorList>
    </citation>
    <scope>NUCLEOTIDE SEQUENCE [LARGE SCALE GENOMIC DNA]</scope>
    <source>
        <strain evidence="12">cv. Chaw 1501</strain>
        <tissue evidence="11">Young leaves</tissue>
    </source>
</reference>
<dbReference type="OrthoDB" id="2019149at2759"/>
<comment type="similarity">
    <text evidence="3">In the C-terminal section; belongs to the pectinesterase family.</text>
</comment>
<comment type="similarity">
    <text evidence="2">In the N-terminal section; belongs to the PMEI family.</text>
</comment>
<dbReference type="FunFam" id="2.160.20.10:FF:000001">
    <property type="entry name" value="Pectinesterase"/>
    <property type="match status" value="2"/>
</dbReference>
<feature type="region of interest" description="Disordered" evidence="7">
    <location>
        <begin position="1287"/>
        <end position="1310"/>
    </location>
</feature>
<dbReference type="Proteomes" id="UP000283530">
    <property type="component" value="Unassembled WGS sequence"/>
</dbReference>
<dbReference type="InterPro" id="IPR006501">
    <property type="entry name" value="Pectinesterase_inhib_dom"/>
</dbReference>
<dbReference type="SUPFAM" id="SSF101148">
    <property type="entry name" value="Plant invertase/pectin methylesterase inhibitor"/>
    <property type="match status" value="2"/>
</dbReference>
<feature type="chain" id="PRO_5018772259" evidence="8">
    <location>
        <begin position="23"/>
        <end position="1390"/>
    </location>
</feature>
<feature type="signal peptide" evidence="8">
    <location>
        <begin position="1"/>
        <end position="22"/>
    </location>
</feature>
<dbReference type="InterPro" id="IPR011050">
    <property type="entry name" value="Pectin_lyase_fold/virulence"/>
</dbReference>
<dbReference type="Pfam" id="PF04043">
    <property type="entry name" value="PMEI"/>
    <property type="match status" value="2"/>
</dbReference>
<dbReference type="UniPathway" id="UPA00545">
    <property type="reaction ID" value="UER00823"/>
</dbReference>
<feature type="active site" evidence="6">
    <location>
        <position position="909"/>
    </location>
</feature>
<feature type="domain" description="Carbohydrate-binding/sugar hydrolysis" evidence="9">
    <location>
        <begin position="254"/>
        <end position="417"/>
    </location>
</feature>
<dbReference type="GO" id="GO:0042545">
    <property type="term" value="P:cell wall modification"/>
    <property type="evidence" value="ECO:0007669"/>
    <property type="project" value="InterPro"/>
</dbReference>
<dbReference type="GO" id="GO:0030599">
    <property type="term" value="F:pectinesterase activity"/>
    <property type="evidence" value="ECO:0007669"/>
    <property type="project" value="InterPro"/>
</dbReference>
<keyword evidence="4" id="KW-0378">Hydrolase</keyword>
<evidence type="ECO:0000259" key="10">
    <source>
        <dbReference type="SMART" id="SM00856"/>
    </source>
</evidence>
<dbReference type="CDD" id="cd15798">
    <property type="entry name" value="PMEI-like_3"/>
    <property type="match status" value="2"/>
</dbReference>
<dbReference type="InterPro" id="IPR006633">
    <property type="entry name" value="Carb-bd_sugar_hydrolysis-dom"/>
</dbReference>
<feature type="domain" description="Pectinesterase inhibitor" evidence="10">
    <location>
        <begin position="19"/>
        <end position="168"/>
    </location>
</feature>
<sequence>MAKLVFTSTFTCLLLLATVVHGDITPSCSQTPHPEICNSMITSTSTLSFLGDSEFGFRHLAIQTTMDQAERAHRIMSTMDPSSFDERAKAAWADCVELFDDTVSKLNRSVSSTNPESFEDAQTWLSAAVANHITCQNGFMELNSSSHFTSLPSMWGNFSELLGNSLAINKAASVEVAATLSAQSGGGRRLLSNKSFPTWVMTADRKLLQSSTVAADIVVAKDGSGNYKTISEALVASVKLRSGTKRFIIHVKAGVYSENVEITKSMKNLMFIGDGIDTTIVTGSKNVQDGSTTFRSATFAISGDGFIARDMTFQNTAGPQKHQAVALRSGSDLSVFYRCSFKGYQDTLYVYSQRQFYRECDVYGTVDFIFGDAAVVFQNCNIYVRRPMSGQKNTVTAQGRSDPNENTGISIHNSRVTAASDLKAVQGSFKTYLGRPWQQYSRTVFMKTFLDSLIAPQGWLEWSGNFALSTLYYGEYMNTGGGAGTSSRVKWPGFRVITSAGEAGKFTVGSFLGLPNFINSSHNFISIIIDKTPNIWVTNMAKLVSFFFSTFTCLFLLATTSVHGDITPSCSQTPHPEICSSMITSTSTLSSLGNTQFGFRHLAIQTTMDQAKRAHSIVSTMDPSSFDERAKAAWADCVELFDDTISKLNRSVSSTNPENFEDAQTWLSAAVANHLTCQNGFIELNSSSHFTSLPSMWGNFSELLGNSLAINKAAFVEVAATLSTKSGSGRRLLSDKSFPTWVMAADRKLLQSSTVAADIVVAKDGSGNYKTISEAVAASVKLRSGTKRFVIHVKAGVYSENVEITRSMKNMMFIGDGIDSTIVTGSKNVQDGSTTFRSATFAISGDGFIARDMTFQNTAGPQKHQAVALRSGSDLSVFYRCSFKGYQDTLYVYSQRQFYRECDVYGTVDFIFGDAAVVFQNCNIYVRRPMSGQQNTVTAQARSDPNENTGISIHNSRVTAASDLKAVQGSFKTYLGRPWQQYSRTVFMKTFLDSLIAPQGWLEWSGNFALSTLYYGEYMNTGGGAGTSSRVKWPGFHGSFKTYLGRPWQQYSRTVFMKTFLDSLIAPQGWLEWSGNFALSTLYYGEYMNTGGGAGTSSRVKWPGFHVITSAAEAGKFTVGSFLGGSSWIPATINNEVIDIEVVITRSVMMRRKNVTAFVLTRRWIRNLSLGNDGFDFYDARVERVHHQLSALGNERCLALLSNSSPPLIIILYLYNMVSSAPAKGVGTHIAPGRREPTNMRKKSPYKWLITNQAAPDSQHQSNLFHVEVSLRWAILRYSQQTYVQPPPENNNMHTSQVISSTPTPTPTTRIPIRNLLNNKKENCRTKTEHSFLREEQVRPENPSLSLMDPFHIAQCKGEWLHPLIRYQRGGKPGYIITPKNNQDKANTIY</sequence>
<dbReference type="PANTHER" id="PTHR31707">
    <property type="entry name" value="PECTINESTERASE"/>
    <property type="match status" value="1"/>
</dbReference>
<evidence type="ECO:0000313" key="12">
    <source>
        <dbReference type="Proteomes" id="UP000283530"/>
    </source>
</evidence>
<organism evidence="11 12">
    <name type="scientific">Cinnamomum micranthum f. kanehirae</name>
    <dbReference type="NCBI Taxonomy" id="337451"/>
    <lineage>
        <taxon>Eukaryota</taxon>
        <taxon>Viridiplantae</taxon>
        <taxon>Streptophyta</taxon>
        <taxon>Embryophyta</taxon>
        <taxon>Tracheophyta</taxon>
        <taxon>Spermatophyta</taxon>
        <taxon>Magnoliopsida</taxon>
        <taxon>Magnoliidae</taxon>
        <taxon>Laurales</taxon>
        <taxon>Lauraceae</taxon>
        <taxon>Cinnamomum</taxon>
    </lineage>
</organism>
<feature type="domain" description="Carbohydrate-binding/sugar hydrolysis" evidence="9">
    <location>
        <begin position="796"/>
        <end position="959"/>
    </location>
</feature>
<evidence type="ECO:0000256" key="3">
    <source>
        <dbReference type="ARBA" id="ARBA00007786"/>
    </source>
</evidence>
<protein>
    <submittedName>
        <fullName evidence="11">Pectinesterase/pectinesterase inhibitor PPE8B</fullName>
    </submittedName>
</protein>
<dbReference type="InterPro" id="IPR033131">
    <property type="entry name" value="Pectinesterase_Asp_AS"/>
</dbReference>
<comment type="caution">
    <text evidence="11">The sequence shown here is derived from an EMBL/GenBank/DDBJ whole genome shotgun (WGS) entry which is preliminary data.</text>
</comment>
<evidence type="ECO:0000313" key="11">
    <source>
        <dbReference type="EMBL" id="RWR95981.1"/>
    </source>
</evidence>